<dbReference type="GO" id="GO:0022857">
    <property type="term" value="F:transmembrane transporter activity"/>
    <property type="evidence" value="ECO:0007669"/>
    <property type="project" value="InterPro"/>
</dbReference>
<evidence type="ECO:0000313" key="10">
    <source>
        <dbReference type="EMBL" id="QEG37369.1"/>
    </source>
</evidence>
<feature type="transmembrane region" description="Helical" evidence="8">
    <location>
        <begin position="162"/>
        <end position="181"/>
    </location>
</feature>
<dbReference type="Proteomes" id="UP000323917">
    <property type="component" value="Chromosome"/>
</dbReference>
<dbReference type="EMBL" id="CP042913">
    <property type="protein sequence ID" value="QEG37369.1"/>
    <property type="molecule type" value="Genomic_DNA"/>
</dbReference>
<feature type="transmembrane region" description="Helical" evidence="8">
    <location>
        <begin position="282"/>
        <end position="303"/>
    </location>
</feature>
<dbReference type="KEGG" id="bgok:Pr1d_47120"/>
<dbReference type="RefSeq" id="WP_148075616.1">
    <property type="nucleotide sequence ID" value="NZ_CP042913.1"/>
</dbReference>
<dbReference type="GO" id="GO:0016020">
    <property type="term" value="C:membrane"/>
    <property type="evidence" value="ECO:0007669"/>
    <property type="project" value="UniProtKB-SubCell"/>
</dbReference>
<dbReference type="NCBIfam" id="TIGR00879">
    <property type="entry name" value="SP"/>
    <property type="match status" value="1"/>
</dbReference>
<keyword evidence="11" id="KW-1185">Reference proteome</keyword>
<dbReference type="Pfam" id="PF00083">
    <property type="entry name" value="Sugar_tr"/>
    <property type="match status" value="2"/>
</dbReference>
<dbReference type="Gene3D" id="1.20.1250.20">
    <property type="entry name" value="MFS general substrate transporter like domains"/>
    <property type="match status" value="2"/>
</dbReference>
<dbReference type="InterPro" id="IPR036259">
    <property type="entry name" value="MFS_trans_sf"/>
</dbReference>
<dbReference type="AlphaFoldDB" id="A0A5B9QHF5"/>
<dbReference type="SUPFAM" id="SSF103473">
    <property type="entry name" value="MFS general substrate transporter"/>
    <property type="match status" value="1"/>
</dbReference>
<dbReference type="PROSITE" id="PS00217">
    <property type="entry name" value="SUGAR_TRANSPORT_2"/>
    <property type="match status" value="1"/>
</dbReference>
<feature type="transmembrane region" description="Helical" evidence="8">
    <location>
        <begin position="74"/>
        <end position="92"/>
    </location>
</feature>
<feature type="transmembrane region" description="Helical" evidence="8">
    <location>
        <begin position="427"/>
        <end position="451"/>
    </location>
</feature>
<protein>
    <submittedName>
        <fullName evidence="10">D-xylose-proton symporter</fullName>
    </submittedName>
</protein>
<feature type="transmembrane region" description="Helical" evidence="8">
    <location>
        <begin position="43"/>
        <end position="62"/>
    </location>
</feature>
<comment type="subcellular location">
    <subcellularLocation>
        <location evidence="1">Membrane</location>
        <topology evidence="1">Multi-pass membrane protein</topology>
    </subcellularLocation>
</comment>
<dbReference type="InterPro" id="IPR003663">
    <property type="entry name" value="Sugar/inositol_transpt"/>
</dbReference>
<evidence type="ECO:0000313" key="11">
    <source>
        <dbReference type="Proteomes" id="UP000323917"/>
    </source>
</evidence>
<dbReference type="PROSITE" id="PS00216">
    <property type="entry name" value="SUGAR_TRANSPORT_1"/>
    <property type="match status" value="1"/>
</dbReference>
<proteinExistence type="inferred from homology"/>
<feature type="transmembrane region" description="Helical" evidence="8">
    <location>
        <begin position="310"/>
        <end position="331"/>
    </location>
</feature>
<evidence type="ECO:0000259" key="9">
    <source>
        <dbReference type="PROSITE" id="PS50850"/>
    </source>
</evidence>
<dbReference type="OrthoDB" id="9793283at2"/>
<dbReference type="PANTHER" id="PTHR48020">
    <property type="entry name" value="PROTON MYO-INOSITOL COTRANSPORTER"/>
    <property type="match status" value="1"/>
</dbReference>
<dbReference type="InterPro" id="IPR020846">
    <property type="entry name" value="MFS_dom"/>
</dbReference>
<dbReference type="PANTHER" id="PTHR48020:SF12">
    <property type="entry name" value="PROTON MYO-INOSITOL COTRANSPORTER"/>
    <property type="match status" value="1"/>
</dbReference>
<evidence type="ECO:0000256" key="6">
    <source>
        <dbReference type="ARBA" id="ARBA00023136"/>
    </source>
</evidence>
<name>A0A5B9QHF5_9BACT</name>
<comment type="similarity">
    <text evidence="2 7">Belongs to the major facilitator superfamily. Sugar transporter (TC 2.A.1.1) family.</text>
</comment>
<evidence type="ECO:0000256" key="7">
    <source>
        <dbReference type="RuleBase" id="RU003346"/>
    </source>
</evidence>
<reference evidence="10 11" key="1">
    <citation type="submission" date="2019-08" db="EMBL/GenBank/DDBJ databases">
        <title>Deep-cultivation of Planctomycetes and their phenomic and genomic characterization uncovers novel biology.</title>
        <authorList>
            <person name="Wiegand S."/>
            <person name="Jogler M."/>
            <person name="Boedeker C."/>
            <person name="Pinto D."/>
            <person name="Vollmers J."/>
            <person name="Rivas-Marin E."/>
            <person name="Kohn T."/>
            <person name="Peeters S.H."/>
            <person name="Heuer A."/>
            <person name="Rast P."/>
            <person name="Oberbeckmann S."/>
            <person name="Bunk B."/>
            <person name="Jeske O."/>
            <person name="Meyerdierks A."/>
            <person name="Storesund J.E."/>
            <person name="Kallscheuer N."/>
            <person name="Luecker S."/>
            <person name="Lage O.M."/>
            <person name="Pohl T."/>
            <person name="Merkel B.J."/>
            <person name="Hornburger P."/>
            <person name="Mueller R.-W."/>
            <person name="Bruemmer F."/>
            <person name="Labrenz M."/>
            <person name="Spormann A.M."/>
            <person name="Op den Camp H."/>
            <person name="Overmann J."/>
            <person name="Amann R."/>
            <person name="Jetten M.S.M."/>
            <person name="Mascher T."/>
            <person name="Medema M.H."/>
            <person name="Devos D.P."/>
            <person name="Kaster A.-K."/>
            <person name="Ovreas L."/>
            <person name="Rohde M."/>
            <person name="Galperin M.Y."/>
            <person name="Jogler C."/>
        </authorList>
    </citation>
    <scope>NUCLEOTIDE SEQUENCE [LARGE SCALE GENOMIC DNA]</scope>
    <source>
        <strain evidence="10 11">Pr1d</strain>
    </source>
</reference>
<feature type="domain" description="Major facilitator superfamily (MFS) profile" evidence="9">
    <location>
        <begin position="8"/>
        <end position="517"/>
    </location>
</feature>
<evidence type="ECO:0000256" key="5">
    <source>
        <dbReference type="ARBA" id="ARBA00022989"/>
    </source>
</evidence>
<feature type="transmembrane region" description="Helical" evidence="8">
    <location>
        <begin position="247"/>
        <end position="270"/>
    </location>
</feature>
<feature type="transmembrane region" description="Helical" evidence="8">
    <location>
        <begin position="463"/>
        <end position="482"/>
    </location>
</feature>
<dbReference type="InterPro" id="IPR005828">
    <property type="entry name" value="MFS_sugar_transport-like"/>
</dbReference>
<keyword evidence="5 8" id="KW-1133">Transmembrane helix</keyword>
<keyword evidence="6 8" id="KW-0472">Membrane</keyword>
<dbReference type="PRINTS" id="PR00171">
    <property type="entry name" value="SUGRTRNSPORT"/>
</dbReference>
<organism evidence="10 11">
    <name type="scientific">Bythopirellula goksoeyrii</name>
    <dbReference type="NCBI Taxonomy" id="1400387"/>
    <lineage>
        <taxon>Bacteria</taxon>
        <taxon>Pseudomonadati</taxon>
        <taxon>Planctomycetota</taxon>
        <taxon>Planctomycetia</taxon>
        <taxon>Pirellulales</taxon>
        <taxon>Lacipirellulaceae</taxon>
        <taxon>Bythopirellula</taxon>
    </lineage>
</organism>
<feature type="transmembrane region" description="Helical" evidence="8">
    <location>
        <begin position="98"/>
        <end position="120"/>
    </location>
</feature>
<evidence type="ECO:0000256" key="1">
    <source>
        <dbReference type="ARBA" id="ARBA00004141"/>
    </source>
</evidence>
<dbReference type="InterPro" id="IPR050814">
    <property type="entry name" value="Myo-inositol_Transporter"/>
</dbReference>
<accession>A0A5B9QHF5</accession>
<keyword evidence="3 7" id="KW-0813">Transport</keyword>
<evidence type="ECO:0000256" key="4">
    <source>
        <dbReference type="ARBA" id="ARBA00022692"/>
    </source>
</evidence>
<feature type="transmembrane region" description="Helical" evidence="8">
    <location>
        <begin position="494"/>
        <end position="514"/>
    </location>
</feature>
<feature type="transmembrane region" description="Helical" evidence="8">
    <location>
        <begin position="132"/>
        <end position="150"/>
    </location>
</feature>
<evidence type="ECO:0000256" key="2">
    <source>
        <dbReference type="ARBA" id="ARBA00010992"/>
    </source>
</evidence>
<evidence type="ECO:0000256" key="8">
    <source>
        <dbReference type="SAM" id="Phobius"/>
    </source>
</evidence>
<evidence type="ECO:0000256" key="3">
    <source>
        <dbReference type="ARBA" id="ARBA00022448"/>
    </source>
</evidence>
<dbReference type="InterPro" id="IPR005829">
    <property type="entry name" value="Sugar_transporter_CS"/>
</dbReference>
<dbReference type="PROSITE" id="PS50850">
    <property type="entry name" value="MFS"/>
    <property type="match status" value="1"/>
</dbReference>
<sequence length="536" mass="58127">MKSRLLFWSITASLAGFLFGFDTIVISGAEEDIQRLWQLDGFWHGLCMSAALWGTVIGSIFGGMPAAKFGRRKCLIAVGFLYFISAVASAIAPEPWTFMIARFIGGLGVGAATISAPMFIAEISPANNRGKLAGMFQFNIVFGILVAFASNWLVGNTVGEAIAWRLMLGLEAVPALVYTILSFTLPESPRWLITHANRRDDGRKVFSQINPDMTDAELEALVDEVEASVADKQKTAHFWTRHLQVPIMLAFLIAFFNQFSGINIILYFAPRLLGLAGLSDPLMASILLGITMLIFTFAGLALIDKLGRRTLLYIGSVGYIASLGICAWAFLSTPAFNVVSAAGDLEYAADTVIAIEAGERFVAEKDRPGVYAAYNDAKAALSKASSLAAYEGQPAVIPEEASYEETKALAEEATTEAKQFLGFKSTLVLFCLIGFMAAHAIGQGTVIWVFIGEIFPNDHRAAGQALGSATHWVCAAGLSFLFPIAMEHFVPGQLFGFFTCMMVLQLTWVTFMVPETKGIPLEEMQAQLGIAEENQH</sequence>
<keyword evidence="4 8" id="KW-0812">Transmembrane</keyword>
<gene>
    <name evidence="10" type="primary">xylE_2</name>
    <name evidence="10" type="ORF">Pr1d_47120</name>
</gene>